<name>A0ABU8EYD5_9GAMM</name>
<keyword evidence="1" id="KW-0436">Ligase</keyword>
<evidence type="ECO:0000256" key="1">
    <source>
        <dbReference type="ARBA" id="ARBA00022598"/>
    </source>
</evidence>
<dbReference type="InterPro" id="IPR020845">
    <property type="entry name" value="AMP-binding_CS"/>
</dbReference>
<dbReference type="SUPFAM" id="SSF56801">
    <property type="entry name" value="Acetyl-CoA synthetase-like"/>
    <property type="match status" value="1"/>
</dbReference>
<dbReference type="Proteomes" id="UP001382455">
    <property type="component" value="Unassembled WGS sequence"/>
</dbReference>
<dbReference type="PROSITE" id="PS00455">
    <property type="entry name" value="AMP_BINDING"/>
    <property type="match status" value="1"/>
</dbReference>
<feature type="domain" description="AMP-dependent synthetase/ligase" evidence="2">
    <location>
        <begin position="10"/>
        <end position="316"/>
    </location>
</feature>
<evidence type="ECO:0000313" key="4">
    <source>
        <dbReference type="Proteomes" id="UP001382455"/>
    </source>
</evidence>
<dbReference type="RefSeq" id="WP_336436204.1">
    <property type="nucleotide sequence ID" value="NZ_JBAWKS010000002.1"/>
</dbReference>
<dbReference type="InterPro" id="IPR042099">
    <property type="entry name" value="ANL_N_sf"/>
</dbReference>
<sequence length="473" mass="50908">MLNVLKNHNQSNIAVITDEHSFDYFTLNEKIEMVCDFLQMEGVERIALCAANSLDWLVVDLAAMSSNLLIVPVPDFFSEEQKQHVIYSCKVSHVICEKPTANSKPLVGTGLFINEVGYHGDVALPEGTQKVTFTSGSTGTPKGVCLSRDNQLTVAKSLIDVIGLSKPKHLSLLPFSTLLENIAGIYSPLLCGGTVKIISDSKRGFSGSRLVDMQALLTTIAQSDAHTLNLVPELLKVLVVACKQGWQPPQSLKFVAVGGGKVDKALIAAARECGLPVCQGYGLSEASSVVALNTLEDNSDSSVGKLLPHVTGTIENGELVLKGNAFLGYLGEPNSWYQDTVHTGDLAEFKGDKLYLNGRAKNLIINSLGRNISPEWPESLLDATGLFSQAVVIGDGLSQLVALLMPLKGVANEQIAASLAHINQALPDYAKLNHFILLDAPLSYEQGMLTENGRFKRPAINQTFLRQASLLVA</sequence>
<dbReference type="Gene3D" id="3.40.50.12780">
    <property type="entry name" value="N-terminal domain of ligase-like"/>
    <property type="match status" value="1"/>
</dbReference>
<dbReference type="InterPro" id="IPR050237">
    <property type="entry name" value="ATP-dep_AMP-bd_enzyme"/>
</dbReference>
<organism evidence="3 4">
    <name type="scientific">Pseudoalteromonas spongiae</name>
    <dbReference type="NCBI Taxonomy" id="298657"/>
    <lineage>
        <taxon>Bacteria</taxon>
        <taxon>Pseudomonadati</taxon>
        <taxon>Pseudomonadota</taxon>
        <taxon>Gammaproteobacteria</taxon>
        <taxon>Alteromonadales</taxon>
        <taxon>Pseudoalteromonadaceae</taxon>
        <taxon>Pseudoalteromonas</taxon>
    </lineage>
</organism>
<keyword evidence="4" id="KW-1185">Reference proteome</keyword>
<protein>
    <submittedName>
        <fullName evidence="3">AMP-binding protein</fullName>
    </submittedName>
</protein>
<comment type="caution">
    <text evidence="3">The sequence shown here is derived from an EMBL/GenBank/DDBJ whole genome shotgun (WGS) entry which is preliminary data.</text>
</comment>
<proteinExistence type="predicted"/>
<reference evidence="3 4" key="1">
    <citation type="submission" date="2023-12" db="EMBL/GenBank/DDBJ databases">
        <title>Friends and Foes: Symbiotic and Algicidal bacterial influence on Karenia brevis blooms.</title>
        <authorList>
            <person name="Fei C."/>
            <person name="Mohamed A.R."/>
            <person name="Booker A."/>
            <person name="Arshad M."/>
            <person name="Klass S."/>
            <person name="Ahn S."/>
            <person name="Gilbert P.M."/>
            <person name="Heil C.A."/>
            <person name="Martinez J.M."/>
            <person name="Amin S.A."/>
        </authorList>
    </citation>
    <scope>NUCLEOTIDE SEQUENCE [LARGE SCALE GENOMIC DNA]</scope>
    <source>
        <strain evidence="3 4">CE15</strain>
    </source>
</reference>
<gene>
    <name evidence="3" type="ORF">WAE96_16060</name>
</gene>
<dbReference type="EMBL" id="JBAWKS010000002">
    <property type="protein sequence ID" value="MEI4551188.1"/>
    <property type="molecule type" value="Genomic_DNA"/>
</dbReference>
<evidence type="ECO:0000313" key="3">
    <source>
        <dbReference type="EMBL" id="MEI4551188.1"/>
    </source>
</evidence>
<accession>A0ABU8EYD5</accession>
<dbReference type="PANTHER" id="PTHR43767">
    <property type="entry name" value="LONG-CHAIN-FATTY-ACID--COA LIGASE"/>
    <property type="match status" value="1"/>
</dbReference>
<evidence type="ECO:0000259" key="2">
    <source>
        <dbReference type="Pfam" id="PF00501"/>
    </source>
</evidence>
<dbReference type="InterPro" id="IPR000873">
    <property type="entry name" value="AMP-dep_synth/lig_dom"/>
</dbReference>
<dbReference type="Pfam" id="PF00501">
    <property type="entry name" value="AMP-binding"/>
    <property type="match status" value="1"/>
</dbReference>
<dbReference type="PANTHER" id="PTHR43767:SF8">
    <property type="entry name" value="LONG-CHAIN-FATTY-ACID--COA LIGASE"/>
    <property type="match status" value="1"/>
</dbReference>